<dbReference type="Proteomes" id="UP001432251">
    <property type="component" value="Chromosome"/>
</dbReference>
<protein>
    <submittedName>
        <fullName evidence="1">Sigma factor</fullName>
    </submittedName>
</protein>
<dbReference type="EMBL" id="CP146022">
    <property type="protein sequence ID" value="WWQ68472.1"/>
    <property type="molecule type" value="Genomic_DNA"/>
</dbReference>
<reference evidence="1" key="1">
    <citation type="journal article" date="2025" name="Int. J. Syst. Evol. Microbiol.">
        <title>Streptomyces citrinus sp. nov., with yellow diffusible pigment.</title>
        <authorList>
            <person name="He Y."/>
            <person name="Yang E."/>
            <person name="Xu J."/>
            <person name="Sun Y."/>
            <person name="Sun L."/>
        </authorList>
    </citation>
    <scope>NUCLEOTIDE SEQUENCE</scope>
    <source>
        <strain evidence="1">Q6</strain>
    </source>
</reference>
<evidence type="ECO:0000313" key="1">
    <source>
        <dbReference type="EMBL" id="WWQ68472.1"/>
    </source>
</evidence>
<proteinExistence type="predicted"/>
<sequence length="402" mass="41251">MADGPAAAPISPAAYARIYADEQPRLVAYARSLTGSPWLADDLVAEAHFKVWRRLSAEHAIENVAAYLTTTVRHLAATAGRGAARETPLDPHDGVESVRAAPSAFGSYEEEDPAARASRVDLLTRVLGQLPERWVKALWLAEAEGQPLEAVGRGIGAGSGATAVLLHRAREGLRQAFLRAHPGTPADPACEAHWDRMPAHVRGVASARQSEKLLAHVDTCEDCRARLAVLLRANDRLPALVGPALLVFVFGGAGKFLVPLAAGTGAGAGAVSGGHGAGVLHGVRHVLAGGAKAPAAVAGVVGVSVAGAAVAAGLVLGGSDASVPAPRAQAAVANDAPTPQAPRGASPGPSTSPADPAPARTDPHGPPRRARPPLPGLRTRPPRPTLPPRPIRLRGRIGLMPR</sequence>
<name>A0ACD5AMH2_9ACTN</name>
<keyword evidence="2" id="KW-1185">Reference proteome</keyword>
<accession>A0ACD5AMH2</accession>
<evidence type="ECO:0000313" key="2">
    <source>
        <dbReference type="Proteomes" id="UP001432251"/>
    </source>
</evidence>
<organism evidence="1 2">
    <name type="scientific">Streptomyces citrinus</name>
    <dbReference type="NCBI Taxonomy" id="3118173"/>
    <lineage>
        <taxon>Bacteria</taxon>
        <taxon>Bacillati</taxon>
        <taxon>Actinomycetota</taxon>
        <taxon>Actinomycetes</taxon>
        <taxon>Kitasatosporales</taxon>
        <taxon>Streptomycetaceae</taxon>
        <taxon>Streptomyces</taxon>
    </lineage>
</organism>
<gene>
    <name evidence="1" type="ORF">V2W30_37500</name>
</gene>